<dbReference type="AlphaFoldDB" id="E5Y7J5"/>
<accession>E5Y7J5</accession>
<dbReference type="Gene3D" id="2.10.109.10">
    <property type="entry name" value="Umud Fragment, subunit A"/>
    <property type="match status" value="1"/>
</dbReference>
<gene>
    <name evidence="2" type="ORF">HMPREF0179_02160</name>
</gene>
<dbReference type="InterPro" id="IPR036286">
    <property type="entry name" value="LexA/Signal_pep-like_sf"/>
</dbReference>
<proteinExistence type="predicted"/>
<dbReference type="GO" id="GO:0045892">
    <property type="term" value="P:negative regulation of DNA-templated transcription"/>
    <property type="evidence" value="ECO:0007669"/>
    <property type="project" value="InterPro"/>
</dbReference>
<dbReference type="OrthoDB" id="5455126at2"/>
<dbReference type="PROSITE" id="PS50943">
    <property type="entry name" value="HTH_CROC1"/>
    <property type="match status" value="1"/>
</dbReference>
<dbReference type="Pfam" id="PF07022">
    <property type="entry name" value="Phage_CI_repr"/>
    <property type="match status" value="1"/>
</dbReference>
<protein>
    <recommendedName>
        <fullName evidence="1">HTH cro/C1-type domain-containing protein</fullName>
    </recommendedName>
</protein>
<dbReference type="EMBL" id="ADCP02000001">
    <property type="protein sequence ID" value="EFV44029.1"/>
    <property type="molecule type" value="Genomic_DNA"/>
</dbReference>
<dbReference type="SUPFAM" id="SSF51306">
    <property type="entry name" value="LexA/Signal peptidase"/>
    <property type="match status" value="1"/>
</dbReference>
<dbReference type="HOGENOM" id="CLU_066192_1_7_7"/>
<dbReference type="CDD" id="cd06462">
    <property type="entry name" value="Peptidase_S24_S26"/>
    <property type="match status" value="1"/>
</dbReference>
<comment type="caution">
    <text evidence="2">The sequence shown here is derived from an EMBL/GenBank/DDBJ whole genome shotgun (WGS) entry which is preliminary data.</text>
</comment>
<dbReference type="Gene3D" id="1.10.260.40">
    <property type="entry name" value="lambda repressor-like DNA-binding domains"/>
    <property type="match status" value="1"/>
</dbReference>
<dbReference type="InterPro" id="IPR010982">
    <property type="entry name" value="Lambda_DNA-bd_dom_sf"/>
</dbReference>
<reference evidence="2 3" key="1">
    <citation type="submission" date="2010-10" db="EMBL/GenBank/DDBJ databases">
        <authorList>
            <consortium name="The Broad Institute Genome Sequencing Platform"/>
            <person name="Ward D."/>
            <person name="Earl A."/>
            <person name="Feldgarden M."/>
            <person name="Young S.K."/>
            <person name="Gargeya S."/>
            <person name="Zeng Q."/>
            <person name="Alvarado L."/>
            <person name="Berlin A."/>
            <person name="Bochicchio J."/>
            <person name="Chapman S.B."/>
            <person name="Chen Z."/>
            <person name="Freedman E."/>
            <person name="Gellesch M."/>
            <person name="Goldberg J."/>
            <person name="Griggs A."/>
            <person name="Gujja S."/>
            <person name="Heilman E."/>
            <person name="Heiman D."/>
            <person name="Howarth C."/>
            <person name="Mehta T."/>
            <person name="Neiman D."/>
            <person name="Pearson M."/>
            <person name="Roberts A."/>
            <person name="Saif S."/>
            <person name="Shea T."/>
            <person name="Shenoy N."/>
            <person name="Sisk P."/>
            <person name="Stolte C."/>
            <person name="Sykes S."/>
            <person name="White J."/>
            <person name="Yandava C."/>
            <person name="Allen-Vercoe E."/>
            <person name="Sibley C."/>
            <person name="Ambrose C.E."/>
            <person name="Strauss J."/>
            <person name="Daigneault M."/>
            <person name="Haas B."/>
            <person name="Nusbaum C."/>
            <person name="Birren B."/>
        </authorList>
    </citation>
    <scope>NUCLEOTIDE SEQUENCE [LARGE SCALE GENOMIC DNA]</scope>
    <source>
        <strain evidence="2 3">3_1_6</strain>
    </source>
</reference>
<sequence length="230" mass="25136">MNLLYEETMARIKIVSRTQTQTELAKLLEVSQSSVAEAKRRQSIPADWYLKLFEKLGVNPDWLKKGNGPVYLRTEAGYVPSDGDGPPIDPGLLGSPLAQSALAPVYAMCGDSTKTGSPAAALQPIGKIALPKPYAREGIIVLEMDNESAAPTARCGAYVGIDTDASHPASGELFAVLLPYEGIILRRLAWDRKKKCFVLRAENPAYPEIRIQEDLTGRILGRLAWVMQKV</sequence>
<dbReference type="STRING" id="563192.HMPREF0179_02160"/>
<dbReference type="InterPro" id="IPR015927">
    <property type="entry name" value="Peptidase_S24_S26A/B/C"/>
</dbReference>
<dbReference type="InterPro" id="IPR001387">
    <property type="entry name" value="Cro/C1-type_HTH"/>
</dbReference>
<dbReference type="SUPFAM" id="SSF47413">
    <property type="entry name" value="lambda repressor-like DNA-binding domains"/>
    <property type="match status" value="1"/>
</dbReference>
<dbReference type="Pfam" id="PF00717">
    <property type="entry name" value="Peptidase_S24"/>
    <property type="match status" value="1"/>
</dbReference>
<evidence type="ECO:0000259" key="1">
    <source>
        <dbReference type="PROSITE" id="PS50943"/>
    </source>
</evidence>
<organism evidence="2 3">
    <name type="scientific">Bilophila wadsworthia (strain 3_1_6)</name>
    <dbReference type="NCBI Taxonomy" id="563192"/>
    <lineage>
        <taxon>Bacteria</taxon>
        <taxon>Pseudomonadati</taxon>
        <taxon>Thermodesulfobacteriota</taxon>
        <taxon>Desulfovibrionia</taxon>
        <taxon>Desulfovibrionales</taxon>
        <taxon>Desulfovibrionaceae</taxon>
        <taxon>Bilophila</taxon>
    </lineage>
</organism>
<dbReference type="InterPro" id="IPR010744">
    <property type="entry name" value="Phage_CI_N"/>
</dbReference>
<evidence type="ECO:0000313" key="2">
    <source>
        <dbReference type="EMBL" id="EFV44029.1"/>
    </source>
</evidence>
<dbReference type="eggNOG" id="COG2932">
    <property type="taxonomic scope" value="Bacteria"/>
</dbReference>
<dbReference type="Proteomes" id="UP000006034">
    <property type="component" value="Unassembled WGS sequence"/>
</dbReference>
<dbReference type="GeneID" id="78085299"/>
<dbReference type="GO" id="GO:0003677">
    <property type="term" value="F:DNA binding"/>
    <property type="evidence" value="ECO:0007669"/>
    <property type="project" value="InterPro"/>
</dbReference>
<feature type="domain" description="HTH cro/C1-type" evidence="1">
    <location>
        <begin position="20"/>
        <end position="63"/>
    </location>
</feature>
<evidence type="ECO:0000313" key="3">
    <source>
        <dbReference type="Proteomes" id="UP000006034"/>
    </source>
</evidence>
<name>E5Y7J5_BILW3</name>
<dbReference type="RefSeq" id="WP_005027965.1">
    <property type="nucleotide sequence ID" value="NZ_KE150238.1"/>
</dbReference>
<reference evidence="2 3" key="2">
    <citation type="submission" date="2013-04" db="EMBL/GenBank/DDBJ databases">
        <title>The Genome Sequence of Bilophila wadsworthia 3_1_6.</title>
        <authorList>
            <consortium name="The Broad Institute Genomics Platform"/>
            <person name="Earl A."/>
            <person name="Ward D."/>
            <person name="Feldgarden M."/>
            <person name="Gevers D."/>
            <person name="Sibley C."/>
            <person name="Strauss J."/>
            <person name="Allen-Vercoe E."/>
            <person name="Walker B."/>
            <person name="Young S."/>
            <person name="Zeng Q."/>
            <person name="Gargeya S."/>
            <person name="Fitzgerald M."/>
            <person name="Haas B."/>
            <person name="Abouelleil A."/>
            <person name="Allen A.W."/>
            <person name="Alvarado L."/>
            <person name="Arachchi H.M."/>
            <person name="Berlin A.M."/>
            <person name="Chapman S.B."/>
            <person name="Gainer-Dewar J."/>
            <person name="Goldberg J."/>
            <person name="Griggs A."/>
            <person name="Gujja S."/>
            <person name="Hansen M."/>
            <person name="Howarth C."/>
            <person name="Imamovic A."/>
            <person name="Ireland A."/>
            <person name="Larimer J."/>
            <person name="McCowan C."/>
            <person name="Murphy C."/>
            <person name="Pearson M."/>
            <person name="Poon T.W."/>
            <person name="Priest M."/>
            <person name="Roberts A."/>
            <person name="Saif S."/>
            <person name="Shea T."/>
            <person name="Sisk P."/>
            <person name="Sykes S."/>
            <person name="Wortman J."/>
            <person name="Nusbaum C."/>
            <person name="Birren B."/>
        </authorList>
    </citation>
    <scope>NUCLEOTIDE SEQUENCE [LARGE SCALE GENOMIC DNA]</scope>
    <source>
        <strain evidence="2 3">3_1_6</strain>
    </source>
</reference>
<dbReference type="CDD" id="cd00093">
    <property type="entry name" value="HTH_XRE"/>
    <property type="match status" value="1"/>
</dbReference>
<keyword evidence="3" id="KW-1185">Reference proteome</keyword>